<dbReference type="OrthoDB" id="10414260at2759"/>
<sequence length="107" mass="12701">MEGIKTIHDVKVKKEHRMTERRPRERQDELSDKDYLLQLINETSVGDEEQETNKNSQVGYQQKRAIYDINRDLEDLKHGLRLPTTRRICEVSSSTIPWITSAFCRRQ</sequence>
<proteinExistence type="predicted"/>
<feature type="region of interest" description="Disordered" evidence="1">
    <location>
        <begin position="1"/>
        <end position="29"/>
    </location>
</feature>
<dbReference type="WBParaSite" id="HCON_00145480-00001">
    <property type="protein sequence ID" value="HCON_00145480-00001"/>
    <property type="gene ID" value="HCON_00145480"/>
</dbReference>
<evidence type="ECO:0000256" key="1">
    <source>
        <dbReference type="SAM" id="MobiDB-lite"/>
    </source>
</evidence>
<keyword evidence="2" id="KW-1185">Reference proteome</keyword>
<name>A0A7I4YXI0_HAECO</name>
<accession>A0A7I4YXI0</accession>
<organism evidence="2 3">
    <name type="scientific">Haemonchus contortus</name>
    <name type="common">Barber pole worm</name>
    <dbReference type="NCBI Taxonomy" id="6289"/>
    <lineage>
        <taxon>Eukaryota</taxon>
        <taxon>Metazoa</taxon>
        <taxon>Ecdysozoa</taxon>
        <taxon>Nematoda</taxon>
        <taxon>Chromadorea</taxon>
        <taxon>Rhabditida</taxon>
        <taxon>Rhabditina</taxon>
        <taxon>Rhabditomorpha</taxon>
        <taxon>Strongyloidea</taxon>
        <taxon>Trichostrongylidae</taxon>
        <taxon>Haemonchus</taxon>
    </lineage>
</organism>
<dbReference type="Proteomes" id="UP000025227">
    <property type="component" value="Unplaced"/>
</dbReference>
<evidence type="ECO:0000313" key="3">
    <source>
        <dbReference type="WBParaSite" id="HCON_00145480-00001"/>
    </source>
</evidence>
<dbReference type="OMA" id="STIPWIT"/>
<reference evidence="3" key="1">
    <citation type="submission" date="2020-12" db="UniProtKB">
        <authorList>
            <consortium name="WormBaseParasite"/>
        </authorList>
    </citation>
    <scope>IDENTIFICATION</scope>
    <source>
        <strain evidence="3">MHco3</strain>
    </source>
</reference>
<dbReference type="AlphaFoldDB" id="A0A7I4YXI0"/>
<evidence type="ECO:0000313" key="2">
    <source>
        <dbReference type="Proteomes" id="UP000025227"/>
    </source>
</evidence>
<protein>
    <submittedName>
        <fullName evidence="3">CARD domain-containing protein</fullName>
    </submittedName>
</protein>